<organism evidence="2 3">
    <name type="scientific">Pseudidiomarina sediminum</name>
    <dbReference type="NCBI Taxonomy" id="431675"/>
    <lineage>
        <taxon>Bacteria</taxon>
        <taxon>Pseudomonadati</taxon>
        <taxon>Pseudomonadota</taxon>
        <taxon>Gammaproteobacteria</taxon>
        <taxon>Alteromonadales</taxon>
        <taxon>Idiomarinaceae</taxon>
        <taxon>Pseudidiomarina</taxon>
    </lineage>
</organism>
<gene>
    <name evidence="2" type="ORF">CWI80_08865</name>
</gene>
<comment type="caution">
    <text evidence="2">The sequence shown here is derived from an EMBL/GenBank/DDBJ whole genome shotgun (WGS) entry which is preliminary data.</text>
</comment>
<evidence type="ECO:0000313" key="3">
    <source>
        <dbReference type="Proteomes" id="UP000287022"/>
    </source>
</evidence>
<accession>A0A432Z473</accession>
<proteinExistence type="predicted"/>
<dbReference type="AlphaFoldDB" id="A0A432Z473"/>
<feature type="transmembrane region" description="Helical" evidence="1">
    <location>
        <begin position="83"/>
        <end position="102"/>
    </location>
</feature>
<feature type="transmembrane region" description="Helical" evidence="1">
    <location>
        <begin position="41"/>
        <end position="63"/>
    </location>
</feature>
<name>A0A432Z473_9GAMM</name>
<evidence type="ECO:0000256" key="1">
    <source>
        <dbReference type="SAM" id="Phobius"/>
    </source>
</evidence>
<dbReference type="EMBL" id="PIQE01000002">
    <property type="protein sequence ID" value="RUO72643.1"/>
    <property type="molecule type" value="Genomic_DNA"/>
</dbReference>
<dbReference type="RefSeq" id="WP_026860934.1">
    <property type="nucleotide sequence ID" value="NZ_PIQE01000002.1"/>
</dbReference>
<dbReference type="STRING" id="1122124.GCA_000423165_02233"/>
<keyword evidence="1" id="KW-0812">Transmembrane</keyword>
<feature type="transmembrane region" description="Helical" evidence="1">
    <location>
        <begin position="14"/>
        <end position="35"/>
    </location>
</feature>
<dbReference type="Proteomes" id="UP000287022">
    <property type="component" value="Unassembled WGS sequence"/>
</dbReference>
<evidence type="ECO:0000313" key="2">
    <source>
        <dbReference type="EMBL" id="RUO72643.1"/>
    </source>
</evidence>
<feature type="transmembrane region" description="Helical" evidence="1">
    <location>
        <begin position="114"/>
        <end position="136"/>
    </location>
</feature>
<keyword evidence="1" id="KW-1133">Transmembrane helix</keyword>
<keyword evidence="3" id="KW-1185">Reference proteome</keyword>
<reference evidence="3" key="1">
    <citation type="journal article" date="2018" name="Front. Microbiol.">
        <title>Genome-Based Analysis Reveals the Taxonomy and Diversity of the Family Idiomarinaceae.</title>
        <authorList>
            <person name="Liu Y."/>
            <person name="Lai Q."/>
            <person name="Shao Z."/>
        </authorList>
    </citation>
    <scope>NUCLEOTIDE SEQUENCE [LARGE SCALE GENOMIC DNA]</scope>
    <source>
        <strain evidence="3">c121</strain>
    </source>
</reference>
<protein>
    <submittedName>
        <fullName evidence="2">Uncharacterized protein</fullName>
    </submittedName>
</protein>
<sequence length="142" mass="15489">MSINDSTGSIIKVWLIRLALLALLDAAITTVLLATQQDSSLMSAVIDIGAFIGVMIAIAKITVELPIEIAVIFLLHRYFNCKIVAWQVSIARLLFAITYGLFTGMLKFTEDAQIITGDPLMFFVIVASVLSPFILIRGTGKK</sequence>
<keyword evidence="1" id="KW-0472">Membrane</keyword>